<gene>
    <name evidence="5" type="ORF">PACLA_8A050683</name>
</gene>
<comment type="similarity">
    <text evidence="1 4">Belongs to the glutathione peroxidase family.</text>
</comment>
<accession>A0A7D9HYJ5</accession>
<dbReference type="SUPFAM" id="SSF52833">
    <property type="entry name" value="Thioredoxin-like"/>
    <property type="match status" value="1"/>
</dbReference>
<dbReference type="InterPro" id="IPR000889">
    <property type="entry name" value="Glutathione_peroxidase"/>
</dbReference>
<dbReference type="OrthoDB" id="446890at2759"/>
<dbReference type="InterPro" id="IPR036249">
    <property type="entry name" value="Thioredoxin-like_sf"/>
</dbReference>
<comment type="caution">
    <text evidence="5">The sequence shown here is derived from an EMBL/GenBank/DDBJ whole genome shotgun (WGS) entry which is preliminary data.</text>
</comment>
<evidence type="ECO:0000256" key="3">
    <source>
        <dbReference type="ARBA" id="ARBA00023002"/>
    </source>
</evidence>
<keyword evidence="3 4" id="KW-0560">Oxidoreductase</keyword>
<organism evidence="5 6">
    <name type="scientific">Paramuricea clavata</name>
    <name type="common">Red gorgonian</name>
    <name type="synonym">Violescent sea-whip</name>
    <dbReference type="NCBI Taxonomy" id="317549"/>
    <lineage>
        <taxon>Eukaryota</taxon>
        <taxon>Metazoa</taxon>
        <taxon>Cnidaria</taxon>
        <taxon>Anthozoa</taxon>
        <taxon>Octocorallia</taxon>
        <taxon>Malacalcyonacea</taxon>
        <taxon>Plexauridae</taxon>
        <taxon>Paramuricea</taxon>
    </lineage>
</organism>
<dbReference type="GO" id="GO:0004601">
    <property type="term" value="F:peroxidase activity"/>
    <property type="evidence" value="ECO:0007669"/>
    <property type="project" value="UniProtKB-KW"/>
</dbReference>
<dbReference type="PROSITE" id="PS51355">
    <property type="entry name" value="GLUTATHIONE_PEROXID_3"/>
    <property type="match status" value="1"/>
</dbReference>
<evidence type="ECO:0000256" key="1">
    <source>
        <dbReference type="ARBA" id="ARBA00006926"/>
    </source>
</evidence>
<dbReference type="Gene3D" id="3.40.30.10">
    <property type="entry name" value="Glutaredoxin"/>
    <property type="match status" value="1"/>
</dbReference>
<dbReference type="PRINTS" id="PR01011">
    <property type="entry name" value="GLUTPROXDASE"/>
</dbReference>
<dbReference type="GO" id="GO:0006979">
    <property type="term" value="P:response to oxidative stress"/>
    <property type="evidence" value="ECO:0007669"/>
    <property type="project" value="InterPro"/>
</dbReference>
<proteinExistence type="inferred from homology"/>
<reference evidence="5" key="1">
    <citation type="submission" date="2020-04" db="EMBL/GenBank/DDBJ databases">
        <authorList>
            <person name="Alioto T."/>
            <person name="Alioto T."/>
            <person name="Gomez Garrido J."/>
        </authorList>
    </citation>
    <scope>NUCLEOTIDE SEQUENCE</scope>
    <source>
        <strain evidence="5">A484AB</strain>
    </source>
</reference>
<evidence type="ECO:0000256" key="2">
    <source>
        <dbReference type="ARBA" id="ARBA00022559"/>
    </source>
</evidence>
<dbReference type="PANTHER" id="PTHR11592">
    <property type="entry name" value="GLUTATHIONE PEROXIDASE"/>
    <property type="match status" value="1"/>
</dbReference>
<dbReference type="Pfam" id="PF00255">
    <property type="entry name" value="GSHPx"/>
    <property type="match status" value="1"/>
</dbReference>
<evidence type="ECO:0000313" key="6">
    <source>
        <dbReference type="Proteomes" id="UP001152795"/>
    </source>
</evidence>
<sequence length="209" mass="23699">MVSLGFIATILTANFVSALSTAENGLASECAEGKRTLHEFNDKLLVREEMISFAETTVKEFNTTRCGLRVFGAPCNQFGLQEPGEGIEILNSVEYVRPGNGFKPNFDLLVKRDVNGKKENVLYTWLKLLCPNPTTLIGDPSELFYSPIRTTDITWNFEKFLIDHTGRPRKRYAPDFKPLDMKQDIQNLVQACLKGKQRNVIFQDLFDQV</sequence>
<keyword evidence="6" id="KW-1185">Reference proteome</keyword>
<evidence type="ECO:0000313" key="5">
    <source>
        <dbReference type="EMBL" id="CAB3993332.1"/>
    </source>
</evidence>
<dbReference type="Proteomes" id="UP001152795">
    <property type="component" value="Unassembled WGS sequence"/>
</dbReference>
<dbReference type="EMBL" id="CACRXK020002239">
    <property type="protein sequence ID" value="CAB3993332.1"/>
    <property type="molecule type" value="Genomic_DNA"/>
</dbReference>
<name>A0A7D9HYJ5_PARCT</name>
<evidence type="ECO:0000256" key="4">
    <source>
        <dbReference type="RuleBase" id="RU000499"/>
    </source>
</evidence>
<keyword evidence="2 4" id="KW-0575">Peroxidase</keyword>
<dbReference type="AlphaFoldDB" id="A0A7D9HYJ5"/>
<protein>
    <recommendedName>
        <fullName evidence="4">Glutathione peroxidase</fullName>
    </recommendedName>
</protein>
<dbReference type="PANTHER" id="PTHR11592:SF134">
    <property type="entry name" value="PHOSPHOLIPID HYDROPEROXIDE GLUTATHIONE PEROXIDASE"/>
    <property type="match status" value="1"/>
</dbReference>